<dbReference type="SMART" id="SM00388">
    <property type="entry name" value="HisKA"/>
    <property type="match status" value="1"/>
</dbReference>
<dbReference type="Pfam" id="PF01590">
    <property type="entry name" value="GAF"/>
    <property type="match status" value="1"/>
</dbReference>
<keyword evidence="3" id="KW-0597">Phosphoprotein</keyword>
<dbReference type="OrthoDB" id="9757990at2"/>
<dbReference type="GO" id="GO:0005886">
    <property type="term" value="C:plasma membrane"/>
    <property type="evidence" value="ECO:0007669"/>
    <property type="project" value="TreeGrafter"/>
</dbReference>
<evidence type="ECO:0000256" key="6">
    <source>
        <dbReference type="ARBA" id="ARBA00023012"/>
    </source>
</evidence>
<evidence type="ECO:0000256" key="4">
    <source>
        <dbReference type="ARBA" id="ARBA00022679"/>
    </source>
</evidence>
<dbReference type="EMBL" id="QKUF01000007">
    <property type="protein sequence ID" value="PZW30605.1"/>
    <property type="molecule type" value="Genomic_DNA"/>
</dbReference>
<dbReference type="InterPro" id="IPR036890">
    <property type="entry name" value="HATPase_C_sf"/>
</dbReference>
<keyword evidence="10" id="KW-1185">Reference proteome</keyword>
<dbReference type="SUPFAM" id="SSF47384">
    <property type="entry name" value="Homodimeric domain of signal transducing histidine kinase"/>
    <property type="match status" value="1"/>
</dbReference>
<dbReference type="InterPro" id="IPR004358">
    <property type="entry name" value="Sig_transdc_His_kin-like_C"/>
</dbReference>
<protein>
    <recommendedName>
        <fullName evidence="2">histidine kinase</fullName>
        <ecNumber evidence="2">2.7.13.3</ecNumber>
    </recommendedName>
</protein>
<evidence type="ECO:0000259" key="8">
    <source>
        <dbReference type="PROSITE" id="PS50109"/>
    </source>
</evidence>
<organism evidence="9 10">
    <name type="scientific">Thermosporothrix hazakensis</name>
    <dbReference type="NCBI Taxonomy" id="644383"/>
    <lineage>
        <taxon>Bacteria</taxon>
        <taxon>Bacillati</taxon>
        <taxon>Chloroflexota</taxon>
        <taxon>Ktedonobacteria</taxon>
        <taxon>Ktedonobacterales</taxon>
        <taxon>Thermosporotrichaceae</taxon>
        <taxon>Thermosporothrix</taxon>
    </lineage>
</organism>
<dbReference type="PROSITE" id="PS50109">
    <property type="entry name" value="HIS_KIN"/>
    <property type="match status" value="1"/>
</dbReference>
<dbReference type="PANTHER" id="PTHR43047">
    <property type="entry name" value="TWO-COMPONENT HISTIDINE PROTEIN KINASE"/>
    <property type="match status" value="1"/>
</dbReference>
<keyword evidence="6" id="KW-0902">Two-component regulatory system</keyword>
<reference evidence="9 10" key="1">
    <citation type="submission" date="2018-06" db="EMBL/GenBank/DDBJ databases">
        <title>Genomic Encyclopedia of Archaeal and Bacterial Type Strains, Phase II (KMG-II): from individual species to whole genera.</title>
        <authorList>
            <person name="Goeker M."/>
        </authorList>
    </citation>
    <scope>NUCLEOTIDE SEQUENCE [LARGE SCALE GENOMIC DNA]</scope>
    <source>
        <strain evidence="9 10">ATCC BAA-1881</strain>
    </source>
</reference>
<name>A0A326U8L6_THEHA</name>
<dbReference type="InterPro" id="IPR003018">
    <property type="entry name" value="GAF"/>
</dbReference>
<dbReference type="InterPro" id="IPR005467">
    <property type="entry name" value="His_kinase_dom"/>
</dbReference>
<dbReference type="InterPro" id="IPR036097">
    <property type="entry name" value="HisK_dim/P_sf"/>
</dbReference>
<evidence type="ECO:0000313" key="10">
    <source>
        <dbReference type="Proteomes" id="UP000248806"/>
    </source>
</evidence>
<feature type="region of interest" description="Disordered" evidence="7">
    <location>
        <begin position="1"/>
        <end position="22"/>
    </location>
</feature>
<feature type="domain" description="Histidine kinase" evidence="8">
    <location>
        <begin position="422"/>
        <end position="665"/>
    </location>
</feature>
<evidence type="ECO:0000256" key="7">
    <source>
        <dbReference type="SAM" id="MobiDB-lite"/>
    </source>
</evidence>
<dbReference type="Pfam" id="PF13185">
    <property type="entry name" value="GAF_2"/>
    <property type="match status" value="1"/>
</dbReference>
<dbReference type="PRINTS" id="PR00344">
    <property type="entry name" value="BCTRLSENSOR"/>
</dbReference>
<evidence type="ECO:0000313" key="9">
    <source>
        <dbReference type="EMBL" id="PZW30605.1"/>
    </source>
</evidence>
<dbReference type="Gene3D" id="3.30.450.40">
    <property type="match status" value="2"/>
</dbReference>
<dbReference type="PANTHER" id="PTHR43047:SF72">
    <property type="entry name" value="OSMOSENSING HISTIDINE PROTEIN KINASE SLN1"/>
    <property type="match status" value="1"/>
</dbReference>
<comment type="catalytic activity">
    <reaction evidence="1">
        <text>ATP + protein L-histidine = ADP + protein N-phospho-L-histidine.</text>
        <dbReference type="EC" id="2.7.13.3"/>
    </reaction>
</comment>
<dbReference type="SUPFAM" id="SSF55781">
    <property type="entry name" value="GAF domain-like"/>
    <property type="match status" value="2"/>
</dbReference>
<dbReference type="SMART" id="SM00387">
    <property type="entry name" value="HATPase_c"/>
    <property type="match status" value="1"/>
</dbReference>
<dbReference type="Gene3D" id="3.30.565.10">
    <property type="entry name" value="Histidine kinase-like ATPase, C-terminal domain"/>
    <property type="match status" value="1"/>
</dbReference>
<evidence type="ECO:0000256" key="2">
    <source>
        <dbReference type="ARBA" id="ARBA00012438"/>
    </source>
</evidence>
<dbReference type="InterPro" id="IPR003661">
    <property type="entry name" value="HisK_dim/P_dom"/>
</dbReference>
<dbReference type="AlphaFoldDB" id="A0A326U8L6"/>
<dbReference type="Proteomes" id="UP000248806">
    <property type="component" value="Unassembled WGS sequence"/>
</dbReference>
<evidence type="ECO:0000256" key="3">
    <source>
        <dbReference type="ARBA" id="ARBA00022553"/>
    </source>
</evidence>
<dbReference type="InterPro" id="IPR003594">
    <property type="entry name" value="HATPase_dom"/>
</dbReference>
<dbReference type="EC" id="2.7.13.3" evidence="2"/>
<proteinExistence type="predicted"/>
<gene>
    <name evidence="9" type="ORF">EI42_02578</name>
</gene>
<dbReference type="SMART" id="SM00065">
    <property type="entry name" value="GAF"/>
    <property type="match status" value="2"/>
</dbReference>
<dbReference type="GO" id="GO:0000155">
    <property type="term" value="F:phosphorelay sensor kinase activity"/>
    <property type="evidence" value="ECO:0007669"/>
    <property type="project" value="InterPro"/>
</dbReference>
<feature type="compositionally biased region" description="Polar residues" evidence="7">
    <location>
        <begin position="1"/>
        <end position="14"/>
    </location>
</feature>
<comment type="caution">
    <text evidence="9">The sequence shown here is derived from an EMBL/GenBank/DDBJ whole genome shotgun (WGS) entry which is preliminary data.</text>
</comment>
<evidence type="ECO:0000256" key="1">
    <source>
        <dbReference type="ARBA" id="ARBA00000085"/>
    </source>
</evidence>
<dbReference type="InterPro" id="IPR029016">
    <property type="entry name" value="GAF-like_dom_sf"/>
</dbReference>
<sequence length="666" mass="75574">MSQHELSEEQSPSKVQELPGSTPATSYREILKYITEIGGSLRLHMDVDTLITRVATATCEALRFRYCALYLFDGSGFYRVRAVSEGIDQEDIIYLQQHPVPEAILSRLMQPEYLVSRSYFVPEESPLWLDDEVARHFVIGEVYGQEEDVLPLIGVVETESIPEEWKPLDLMIVPLRRADDSLLGFLTPDSPLDGRRPTLELVELLELFANQVAVVIEGARLYDEARQSSEERAALIEISRSLFAPDALHDTHSVYRTIYAQVCRMMPVDAFFIARYHQASREVIVDYLVDEGISYAPVTLASRPHWVEGLLQKNEGYLFSTFHELNHFLHEAYATSTVLIGNQRPSESMLFVPIHYGEEVIGLLSVQCYIPHAYTERHLAILREIGVQAGIAIMNARLYTELREAVQQAQESEQMKNQFLMTASHELRTPITAIQGYLELLSVHGASLDEARKERFIVNARRASEELILLLSNVMDTSRIDQDRDRVMLKYDAVPVLDAVRVILEILEPSIAREQRCVEVQVPPDLMVWVDDLRLRQVLLNLVGNALKYAPAPAKIMLRAQSIEVSVLQHRLTQIKQKPLTTDTERFILIEVRDWGPGIAPEAQSMLFTKFMRLPGSHTRNQRGAGWGLYLCRELVEAMHGRIWVESTGVVGEGATFFVALPQVVP</sequence>
<keyword evidence="4" id="KW-0808">Transferase</keyword>
<dbReference type="SUPFAM" id="SSF55874">
    <property type="entry name" value="ATPase domain of HSP90 chaperone/DNA topoisomerase II/histidine kinase"/>
    <property type="match status" value="1"/>
</dbReference>
<dbReference type="Pfam" id="PF00512">
    <property type="entry name" value="HisKA"/>
    <property type="match status" value="1"/>
</dbReference>
<dbReference type="RefSeq" id="WP_137686235.1">
    <property type="nucleotide sequence ID" value="NZ_BIFX01000001.1"/>
</dbReference>
<evidence type="ECO:0000256" key="5">
    <source>
        <dbReference type="ARBA" id="ARBA00022777"/>
    </source>
</evidence>
<keyword evidence="5" id="KW-0418">Kinase</keyword>
<dbReference type="Gene3D" id="1.10.287.130">
    <property type="match status" value="1"/>
</dbReference>
<dbReference type="CDD" id="cd00082">
    <property type="entry name" value="HisKA"/>
    <property type="match status" value="1"/>
</dbReference>
<accession>A0A326U8L6</accession>
<dbReference type="GO" id="GO:0009927">
    <property type="term" value="F:histidine phosphotransfer kinase activity"/>
    <property type="evidence" value="ECO:0007669"/>
    <property type="project" value="TreeGrafter"/>
</dbReference>
<dbReference type="Pfam" id="PF02518">
    <property type="entry name" value="HATPase_c"/>
    <property type="match status" value="1"/>
</dbReference>